<reference evidence="1 2" key="1">
    <citation type="journal article" date="2016" name="Nat. Commun.">
        <title>Thousands of microbial genomes shed light on interconnected biogeochemical processes in an aquifer system.</title>
        <authorList>
            <person name="Anantharaman K."/>
            <person name="Brown C.T."/>
            <person name="Hug L.A."/>
            <person name="Sharon I."/>
            <person name="Castelle C.J."/>
            <person name="Probst A.J."/>
            <person name="Thomas B.C."/>
            <person name="Singh A."/>
            <person name="Wilkins M.J."/>
            <person name="Karaoz U."/>
            <person name="Brodie E.L."/>
            <person name="Williams K.H."/>
            <person name="Hubbard S.S."/>
            <person name="Banfield J.F."/>
        </authorList>
    </citation>
    <scope>NUCLEOTIDE SEQUENCE [LARGE SCALE GENOMIC DNA]</scope>
</reference>
<dbReference type="PANTHER" id="PTHR30289">
    <property type="entry name" value="UNCHARACTERIZED PROTEIN YBCL-RELATED"/>
    <property type="match status" value="1"/>
</dbReference>
<name>A0A1F6MCQ3_9BACT</name>
<evidence type="ECO:0000313" key="1">
    <source>
        <dbReference type="EMBL" id="OGH69399.1"/>
    </source>
</evidence>
<dbReference type="AlphaFoldDB" id="A0A1F6MCQ3"/>
<dbReference type="Pfam" id="PF01161">
    <property type="entry name" value="PBP"/>
    <property type="match status" value="1"/>
</dbReference>
<protein>
    <submittedName>
        <fullName evidence="1">Kinase inhibitor</fullName>
    </submittedName>
</protein>
<proteinExistence type="predicted"/>
<dbReference type="Gene3D" id="3.90.280.10">
    <property type="entry name" value="PEBP-like"/>
    <property type="match status" value="1"/>
</dbReference>
<dbReference type="SUPFAM" id="SSF49777">
    <property type="entry name" value="PEBP-like"/>
    <property type="match status" value="1"/>
</dbReference>
<dbReference type="EMBL" id="MFPU01000048">
    <property type="protein sequence ID" value="OGH69399.1"/>
    <property type="molecule type" value="Genomic_DNA"/>
</dbReference>
<dbReference type="InterPro" id="IPR005247">
    <property type="entry name" value="YbhB_YbcL/LppC-like"/>
</dbReference>
<gene>
    <name evidence="1" type="ORF">A2754_00290</name>
</gene>
<dbReference type="PANTHER" id="PTHR30289:SF1">
    <property type="entry name" value="PEBP (PHOSPHATIDYLETHANOLAMINE-BINDING PROTEIN) FAMILY PROTEIN"/>
    <property type="match status" value="1"/>
</dbReference>
<sequence>MRISSPAFTDHGNVPGKYTCDGQNVNPPLLFEEVPANAKILALVVDDPDSPSGTWTHWTVWNIDPNVTEIPENSVPPGAVEGITSFKRSGWGGPCPASGIHRYFFKLYALDGELVGLTPQSSEEEVKTAMNGHLVATAELVGLYSRSR</sequence>
<evidence type="ECO:0000313" key="2">
    <source>
        <dbReference type="Proteomes" id="UP000177953"/>
    </source>
</evidence>
<dbReference type="InterPro" id="IPR036610">
    <property type="entry name" value="PEBP-like_sf"/>
</dbReference>
<accession>A0A1F6MCQ3</accession>
<organism evidence="1 2">
    <name type="scientific">Candidatus Magasanikbacteria bacterium RIFCSPHIGHO2_01_FULL_47_8</name>
    <dbReference type="NCBI Taxonomy" id="1798673"/>
    <lineage>
        <taxon>Bacteria</taxon>
        <taxon>Candidatus Magasanikiibacteriota</taxon>
    </lineage>
</organism>
<comment type="caution">
    <text evidence="1">The sequence shown here is derived from an EMBL/GenBank/DDBJ whole genome shotgun (WGS) entry which is preliminary data.</text>
</comment>
<dbReference type="CDD" id="cd00865">
    <property type="entry name" value="PEBP_bact_arch"/>
    <property type="match status" value="1"/>
</dbReference>
<dbReference type="InterPro" id="IPR008914">
    <property type="entry name" value="PEBP"/>
</dbReference>
<dbReference type="Proteomes" id="UP000177953">
    <property type="component" value="Unassembled WGS sequence"/>
</dbReference>
<dbReference type="NCBIfam" id="TIGR00481">
    <property type="entry name" value="YbhB/YbcL family Raf kinase inhibitor-like protein"/>
    <property type="match status" value="1"/>
</dbReference>